<dbReference type="EMBL" id="LGFG01000233">
    <property type="protein sequence ID" value="KUK22187.1"/>
    <property type="molecule type" value="Genomic_DNA"/>
</dbReference>
<organism evidence="1 2">
    <name type="scientific">Thermotoga petrophila</name>
    <dbReference type="NCBI Taxonomy" id="93929"/>
    <lineage>
        <taxon>Bacteria</taxon>
        <taxon>Thermotogati</taxon>
        <taxon>Thermotogota</taxon>
        <taxon>Thermotogae</taxon>
        <taxon>Thermotogales</taxon>
        <taxon>Thermotogaceae</taxon>
        <taxon>Thermotoga</taxon>
    </lineage>
</organism>
<evidence type="ECO:0000313" key="1">
    <source>
        <dbReference type="EMBL" id="KUK22187.1"/>
    </source>
</evidence>
<evidence type="ECO:0000313" key="2">
    <source>
        <dbReference type="Proteomes" id="UP000058636"/>
    </source>
</evidence>
<protein>
    <submittedName>
        <fullName evidence="1">Transposase</fullName>
    </submittedName>
</protein>
<gene>
    <name evidence="1" type="ORF">XD57_1717</name>
</gene>
<name>A0A101EP74_9THEM</name>
<dbReference type="Proteomes" id="UP000058636">
    <property type="component" value="Unassembled WGS sequence"/>
</dbReference>
<reference evidence="1 2" key="1">
    <citation type="journal article" date="2015" name="MBio">
        <title>Genome-Resolved Metagenomic Analysis Reveals Roles for Candidate Phyla and Other Microbial Community Members in Biogeochemical Transformations in Oil Reservoirs.</title>
        <authorList>
            <person name="Hu P."/>
            <person name="Tom L."/>
            <person name="Singh A."/>
            <person name="Thomas B.C."/>
            <person name="Baker B.J."/>
            <person name="Piceno Y.M."/>
            <person name="Andersen G.L."/>
            <person name="Banfield J.F."/>
        </authorList>
    </citation>
    <scope>NUCLEOTIDE SEQUENCE [LARGE SCALE GENOMIC DNA]</scope>
    <source>
        <strain evidence="1">46_26</strain>
    </source>
</reference>
<comment type="caution">
    <text evidence="1">The sequence shown here is derived from an EMBL/GenBank/DDBJ whole genome shotgun (WGS) entry which is preliminary data.</text>
</comment>
<accession>A0A101EP74</accession>
<dbReference type="AlphaFoldDB" id="A0A101EP74"/>
<feature type="non-terminal residue" evidence="1">
    <location>
        <position position="82"/>
    </location>
</feature>
<sequence length="82" mass="9816">MPGRVIRTYKLAVPGHLNRMCEELNRTAARIYNKTMSLVQKIHQKKGFWLSWLTADKYILRWAENIKIHVHSKQAFVQLYFQ</sequence>
<proteinExistence type="predicted"/>